<dbReference type="GO" id="GO:0016740">
    <property type="term" value="F:transferase activity"/>
    <property type="evidence" value="ECO:0007669"/>
    <property type="project" value="UniProtKB-KW"/>
</dbReference>
<reference evidence="2" key="1">
    <citation type="submission" date="2020-02" db="EMBL/GenBank/DDBJ databases">
        <authorList>
            <person name="Meier V. D."/>
        </authorList>
    </citation>
    <scope>NUCLEOTIDE SEQUENCE</scope>
    <source>
        <strain evidence="2">AVDCRST_MAG50</strain>
    </source>
</reference>
<proteinExistence type="predicted"/>
<gene>
    <name evidence="2" type="ORF">AVDCRST_MAG50-1402</name>
</gene>
<protein>
    <submittedName>
        <fullName evidence="2">Acetyltransferase</fullName>
    </submittedName>
</protein>
<sequence>VVRWNPAPAVVDIASAAAGAGAGATGRRPPTPPSRSIPRPTVPSSATSLVTTSIRSWGQQASDPDRRPSAGAGCGNRSRARSERLGLRQPWPVPGAAGPRRGQRGIVPRRAQGGVPARRHPAPVRRGRRHPPRPAPPRPSHYRRL</sequence>
<accession>A0A6J4HX24</accession>
<feature type="non-terminal residue" evidence="2">
    <location>
        <position position="145"/>
    </location>
</feature>
<evidence type="ECO:0000313" key="2">
    <source>
        <dbReference type="EMBL" id="CAA9235348.1"/>
    </source>
</evidence>
<organism evidence="2">
    <name type="scientific">uncultured Acidimicrobiales bacterium</name>
    <dbReference type="NCBI Taxonomy" id="310071"/>
    <lineage>
        <taxon>Bacteria</taxon>
        <taxon>Bacillati</taxon>
        <taxon>Actinomycetota</taxon>
        <taxon>Acidimicrobiia</taxon>
        <taxon>Acidimicrobiales</taxon>
        <taxon>environmental samples</taxon>
    </lineage>
</organism>
<dbReference type="AlphaFoldDB" id="A0A6J4HX24"/>
<feature type="compositionally biased region" description="Polar residues" evidence="1">
    <location>
        <begin position="45"/>
        <end position="62"/>
    </location>
</feature>
<dbReference type="EMBL" id="CADCTF010000068">
    <property type="protein sequence ID" value="CAA9235348.1"/>
    <property type="molecule type" value="Genomic_DNA"/>
</dbReference>
<evidence type="ECO:0000256" key="1">
    <source>
        <dbReference type="SAM" id="MobiDB-lite"/>
    </source>
</evidence>
<feature type="region of interest" description="Disordered" evidence="1">
    <location>
        <begin position="15"/>
        <end position="145"/>
    </location>
</feature>
<name>A0A6J4HX24_9ACTN</name>
<keyword evidence="2" id="KW-0808">Transferase</keyword>
<feature type="compositionally biased region" description="Basic residues" evidence="1">
    <location>
        <begin position="117"/>
        <end position="132"/>
    </location>
</feature>
<feature type="non-terminal residue" evidence="2">
    <location>
        <position position="1"/>
    </location>
</feature>